<keyword evidence="2" id="KW-1185">Reference proteome</keyword>
<reference evidence="1 2" key="1">
    <citation type="journal article" date="2013" name="Nature">
        <title>Anaerobic oxidation of methane coupled to nitrate reduction in a novel archaeal lineage.</title>
        <authorList>
            <person name="Haroon M.F."/>
            <person name="Hu S."/>
            <person name="Shi Y."/>
            <person name="Imelfort M."/>
            <person name="Keller J."/>
            <person name="Hugenholtz P."/>
            <person name="Yuan Z."/>
            <person name="Tyson G.W."/>
        </authorList>
    </citation>
    <scope>NUCLEOTIDE SEQUENCE [LARGE SCALE GENOMIC DNA]</scope>
    <source>
        <strain evidence="1 2">ANME-2d</strain>
    </source>
</reference>
<sequence>MLGKLKYLKVLIYVADLIEKTDKKELKIIPISINQNQYQGPYADIYGYIEDIIVPIDKKMEEIPHAVLNIGVGKLSIFFSKERLKIFKKGDYIRLKGARLDLKAVEPV</sequence>
<comment type="caution">
    <text evidence="1">The sequence shown here is derived from an EMBL/GenBank/DDBJ whole genome shotgun (WGS) entry which is preliminary data.</text>
</comment>
<accession>A0A062VAS9</accession>
<name>A0A062VAS9_9EURY</name>
<protein>
    <submittedName>
        <fullName evidence="1">Uncharacterized protein</fullName>
    </submittedName>
</protein>
<dbReference type="Proteomes" id="UP000027153">
    <property type="component" value="Unassembled WGS sequence"/>
</dbReference>
<dbReference type="EMBL" id="JMIY01000002">
    <property type="protein sequence ID" value="KCZ72844.1"/>
    <property type="molecule type" value="Genomic_DNA"/>
</dbReference>
<dbReference type="AlphaFoldDB" id="A0A062VAS9"/>
<evidence type="ECO:0000313" key="2">
    <source>
        <dbReference type="Proteomes" id="UP000027153"/>
    </source>
</evidence>
<proteinExistence type="predicted"/>
<gene>
    <name evidence="1" type="ORF">ANME2D_01279</name>
</gene>
<dbReference type="RefSeq" id="WP_048089861.1">
    <property type="nucleotide sequence ID" value="NZ_JMIY01000002.1"/>
</dbReference>
<organism evidence="1 2">
    <name type="scientific">Candidatus Methanoperedens nitratireducens</name>
    <dbReference type="NCBI Taxonomy" id="1392998"/>
    <lineage>
        <taxon>Archaea</taxon>
        <taxon>Methanobacteriati</taxon>
        <taxon>Methanobacteriota</taxon>
        <taxon>Stenosarchaea group</taxon>
        <taxon>Methanomicrobia</taxon>
        <taxon>Methanosarcinales</taxon>
        <taxon>ANME-2 cluster</taxon>
        <taxon>Candidatus Methanoperedentaceae</taxon>
        <taxon>Candidatus Methanoperedens</taxon>
    </lineage>
</organism>
<evidence type="ECO:0000313" key="1">
    <source>
        <dbReference type="EMBL" id="KCZ72844.1"/>
    </source>
</evidence>